<dbReference type="GO" id="GO:0005524">
    <property type="term" value="F:ATP binding"/>
    <property type="evidence" value="ECO:0007669"/>
    <property type="project" value="UniProtKB-KW"/>
</dbReference>
<evidence type="ECO:0000313" key="13">
    <source>
        <dbReference type="Proteomes" id="UP000265719"/>
    </source>
</evidence>
<dbReference type="Proteomes" id="UP000265719">
    <property type="component" value="Chromosome"/>
</dbReference>
<keyword evidence="3" id="KW-1003">Cell membrane</keyword>
<keyword evidence="2" id="KW-0813">Transport</keyword>
<proteinExistence type="predicted"/>
<dbReference type="PROSITE" id="PS50893">
    <property type="entry name" value="ABC_TRANSPORTER_2"/>
    <property type="match status" value="1"/>
</dbReference>
<keyword evidence="13" id="KW-1185">Reference proteome</keyword>
<dbReference type="InterPro" id="IPR003593">
    <property type="entry name" value="AAA+_ATPase"/>
</dbReference>
<keyword evidence="7" id="KW-0408">Iron</keyword>
<dbReference type="SMART" id="SM00382">
    <property type="entry name" value="AAA"/>
    <property type="match status" value="1"/>
</dbReference>
<evidence type="ECO:0000256" key="6">
    <source>
        <dbReference type="ARBA" id="ARBA00022840"/>
    </source>
</evidence>
<name>A0AA97LWS6_9ACTN</name>
<dbReference type="PANTHER" id="PTHR42771:SF2">
    <property type="entry name" value="IRON(3+)-HYDROXAMATE IMPORT ATP-BINDING PROTEIN FHUC"/>
    <property type="match status" value="1"/>
</dbReference>
<keyword evidence="4" id="KW-0410">Iron transport</keyword>
<evidence type="ECO:0000313" key="12">
    <source>
        <dbReference type="EMBL" id="UOE19408.1"/>
    </source>
</evidence>
<feature type="region of interest" description="Disordered" evidence="10">
    <location>
        <begin position="262"/>
        <end position="289"/>
    </location>
</feature>
<dbReference type="Gene3D" id="3.40.50.300">
    <property type="entry name" value="P-loop containing nucleotide triphosphate hydrolases"/>
    <property type="match status" value="1"/>
</dbReference>
<dbReference type="FunFam" id="3.40.50.300:FF:000134">
    <property type="entry name" value="Iron-enterobactin ABC transporter ATP-binding protein"/>
    <property type="match status" value="1"/>
</dbReference>
<keyword evidence="6 12" id="KW-0067">ATP-binding</keyword>
<evidence type="ECO:0000256" key="4">
    <source>
        <dbReference type="ARBA" id="ARBA00022496"/>
    </source>
</evidence>
<dbReference type="InterPro" id="IPR003439">
    <property type="entry name" value="ABC_transporter-like_ATP-bd"/>
</dbReference>
<dbReference type="SUPFAM" id="SSF52540">
    <property type="entry name" value="P-loop containing nucleoside triphosphate hydrolases"/>
    <property type="match status" value="1"/>
</dbReference>
<keyword evidence="5" id="KW-0547">Nucleotide-binding</keyword>
<dbReference type="PROSITE" id="PS00211">
    <property type="entry name" value="ABC_TRANSPORTER_1"/>
    <property type="match status" value="1"/>
</dbReference>
<evidence type="ECO:0000256" key="2">
    <source>
        <dbReference type="ARBA" id="ARBA00022448"/>
    </source>
</evidence>
<evidence type="ECO:0000256" key="7">
    <source>
        <dbReference type="ARBA" id="ARBA00023004"/>
    </source>
</evidence>
<dbReference type="InterPro" id="IPR051535">
    <property type="entry name" value="Siderophore_ABC-ATPase"/>
</dbReference>
<keyword evidence="9" id="KW-0472">Membrane</keyword>
<dbReference type="GO" id="GO:0016887">
    <property type="term" value="F:ATP hydrolysis activity"/>
    <property type="evidence" value="ECO:0007669"/>
    <property type="project" value="InterPro"/>
</dbReference>
<dbReference type="CDD" id="cd03214">
    <property type="entry name" value="ABC_Iron-Siderophores_B12_Hemin"/>
    <property type="match status" value="1"/>
</dbReference>
<reference evidence="12" key="1">
    <citation type="submission" date="2020-10" db="EMBL/GenBank/DDBJ databases">
        <title>De novo genome project of the cellulose decomposer Thermobifida halotolerans type strain.</title>
        <authorList>
            <person name="Nagy I."/>
            <person name="Horvath B."/>
            <person name="Kukolya J."/>
            <person name="Nagy I."/>
            <person name="Orsini M."/>
        </authorList>
    </citation>
    <scope>NUCLEOTIDE SEQUENCE</scope>
    <source>
        <strain evidence="12">DSM 44931</strain>
    </source>
</reference>
<dbReference type="InterPro" id="IPR017871">
    <property type="entry name" value="ABC_transporter-like_CS"/>
</dbReference>
<feature type="domain" description="ABC transporter" evidence="11">
    <location>
        <begin position="9"/>
        <end position="245"/>
    </location>
</feature>
<dbReference type="InterPro" id="IPR027417">
    <property type="entry name" value="P-loop_NTPase"/>
</dbReference>
<accession>A0AA97LWS6</accession>
<keyword evidence="8" id="KW-0406">Ion transport</keyword>
<gene>
    <name evidence="12" type="ORF">NI17_022235</name>
</gene>
<dbReference type="PANTHER" id="PTHR42771">
    <property type="entry name" value="IRON(3+)-HYDROXAMATE IMPORT ATP-BINDING PROTEIN FHUC"/>
    <property type="match status" value="1"/>
</dbReference>
<evidence type="ECO:0000256" key="9">
    <source>
        <dbReference type="ARBA" id="ARBA00023136"/>
    </source>
</evidence>
<comment type="subcellular location">
    <subcellularLocation>
        <location evidence="1">Cell membrane</location>
        <topology evidence="1">Peripheral membrane protein</topology>
    </subcellularLocation>
</comment>
<dbReference type="GO" id="GO:0005886">
    <property type="term" value="C:plasma membrane"/>
    <property type="evidence" value="ECO:0007669"/>
    <property type="project" value="UniProtKB-SubCell"/>
</dbReference>
<organism evidence="12 13">
    <name type="scientific">Thermobifida halotolerans</name>
    <dbReference type="NCBI Taxonomy" id="483545"/>
    <lineage>
        <taxon>Bacteria</taxon>
        <taxon>Bacillati</taxon>
        <taxon>Actinomycetota</taxon>
        <taxon>Actinomycetes</taxon>
        <taxon>Streptosporangiales</taxon>
        <taxon>Nocardiopsidaceae</taxon>
        <taxon>Thermobifida</taxon>
    </lineage>
</organism>
<dbReference type="GO" id="GO:0006826">
    <property type="term" value="P:iron ion transport"/>
    <property type="evidence" value="ECO:0007669"/>
    <property type="project" value="UniProtKB-KW"/>
</dbReference>
<evidence type="ECO:0000256" key="8">
    <source>
        <dbReference type="ARBA" id="ARBA00023065"/>
    </source>
</evidence>
<dbReference type="EMBL" id="CP063196">
    <property type="protein sequence ID" value="UOE19408.1"/>
    <property type="molecule type" value="Genomic_DNA"/>
</dbReference>
<dbReference type="Pfam" id="PF00005">
    <property type="entry name" value="ABC_tran"/>
    <property type="match status" value="1"/>
</dbReference>
<dbReference type="RefSeq" id="WP_068690417.1">
    <property type="nucleotide sequence ID" value="NZ_CP063196.1"/>
</dbReference>
<dbReference type="KEGG" id="thao:NI17_022235"/>
<evidence type="ECO:0000256" key="10">
    <source>
        <dbReference type="SAM" id="MobiDB-lite"/>
    </source>
</evidence>
<protein>
    <submittedName>
        <fullName evidence="12">ABC transporter ATP-binding protein</fullName>
    </submittedName>
</protein>
<evidence type="ECO:0000256" key="1">
    <source>
        <dbReference type="ARBA" id="ARBA00004202"/>
    </source>
</evidence>
<dbReference type="AlphaFoldDB" id="A0AA97LWS6"/>
<evidence type="ECO:0000256" key="3">
    <source>
        <dbReference type="ARBA" id="ARBA00022475"/>
    </source>
</evidence>
<sequence length="289" mass="31904">MSQPRSPRLRGDDLTLAYDRRVVSRNLGVAIPDRSFTVIVGPNACGKSTLLRALSRMIRPVSGAVHLDGRLISSYPSREVARRLGLLPQTSVAPDGITVADLVARGRYPHQRFLKQWSRADERIVAEAMAATRVDDLADRLVDELSGGQRQRVWLAMVLAQQTPLLLLDEPTTFLDIAHQMDMLDLCADLHHERGYTLVAVLHDLNHACRYATHLIAMKDGAVVAQGDPHEIVTAELVREVFGLPCRVIPDPETGTPLVVPSDRRRRSGRRSVAHRVDGITAPLPADLP</sequence>
<evidence type="ECO:0000256" key="5">
    <source>
        <dbReference type="ARBA" id="ARBA00022741"/>
    </source>
</evidence>
<feature type="compositionally biased region" description="Basic residues" evidence="10">
    <location>
        <begin position="264"/>
        <end position="274"/>
    </location>
</feature>
<evidence type="ECO:0000259" key="11">
    <source>
        <dbReference type="PROSITE" id="PS50893"/>
    </source>
</evidence>